<reference evidence="3" key="3">
    <citation type="submission" date="2016-07" db="EMBL/GenBank/DDBJ databases">
        <title>Evolution of pathogenesis and genome organization in the Tremellales.</title>
        <authorList>
            <person name="Cuomo C."/>
            <person name="Litvintseva A."/>
            <person name="Heitman J."/>
            <person name="Chen Y."/>
            <person name="Sun S."/>
            <person name="Springer D."/>
            <person name="Dromer F."/>
            <person name="Young S."/>
            <person name="Zeng Q."/>
            <person name="Chapman S."/>
            <person name="Gujja S."/>
            <person name="Saif S."/>
            <person name="Birren B."/>
        </authorList>
    </citation>
    <scope>NUCLEOTIDE SEQUENCE</scope>
    <source>
        <strain evidence="3">CBS 10737</strain>
    </source>
</reference>
<dbReference type="STRING" id="1296096.A0A1B9I649"/>
<evidence type="ECO:0000259" key="2">
    <source>
        <dbReference type="Pfam" id="PF13880"/>
    </source>
</evidence>
<dbReference type="Pfam" id="PF13880">
    <property type="entry name" value="Acetyltransf_13"/>
    <property type="match status" value="1"/>
</dbReference>
<dbReference type="GO" id="GO:0007064">
    <property type="term" value="P:mitotic sister chromatid cohesion"/>
    <property type="evidence" value="ECO:0007669"/>
    <property type="project" value="TreeGrafter"/>
</dbReference>
<evidence type="ECO:0000313" key="3">
    <source>
        <dbReference type="EMBL" id="OCF51000.1"/>
    </source>
</evidence>
<name>A0A1B9I649_9TREE</name>
<dbReference type="GO" id="GO:0061733">
    <property type="term" value="F:protein-lysine-acetyltransferase activity"/>
    <property type="evidence" value="ECO:0007669"/>
    <property type="project" value="TreeGrafter"/>
</dbReference>
<reference evidence="4" key="2">
    <citation type="submission" date="2013-07" db="EMBL/GenBank/DDBJ databases">
        <authorList>
            <consortium name="The Broad Institute Genome Sequencing Platform"/>
            <person name="Cuomo C."/>
            <person name="Litvintseva A."/>
            <person name="Chen Y."/>
            <person name="Heitman J."/>
            <person name="Sun S."/>
            <person name="Springer D."/>
            <person name="Dromer F."/>
            <person name="Young S.K."/>
            <person name="Zeng Q."/>
            <person name="Gargeya S."/>
            <person name="Fitzgerald M."/>
            <person name="Abouelleil A."/>
            <person name="Alvarado L."/>
            <person name="Berlin A.M."/>
            <person name="Chapman S.B."/>
            <person name="Dewar J."/>
            <person name="Goldberg J."/>
            <person name="Griggs A."/>
            <person name="Gujja S."/>
            <person name="Hansen M."/>
            <person name="Howarth C."/>
            <person name="Imamovic A."/>
            <person name="Larimer J."/>
            <person name="McCowan C."/>
            <person name="Murphy C."/>
            <person name="Pearson M."/>
            <person name="Priest M."/>
            <person name="Roberts A."/>
            <person name="Saif S."/>
            <person name="Shea T."/>
            <person name="Sykes S."/>
            <person name="Wortman J."/>
            <person name="Nusbaum C."/>
            <person name="Birren B."/>
        </authorList>
    </citation>
    <scope>NUCLEOTIDE SEQUENCE</scope>
    <source>
        <strain evidence="4">CBS 10737</strain>
    </source>
</reference>
<evidence type="ECO:0000256" key="1">
    <source>
        <dbReference type="SAM" id="MobiDB-lite"/>
    </source>
</evidence>
<dbReference type="KEGG" id="kpin:30171433"/>
<dbReference type="EMBL" id="KI894009">
    <property type="protein sequence ID" value="OCF51000.1"/>
    <property type="molecule type" value="Genomic_DNA"/>
</dbReference>
<organism evidence="3">
    <name type="scientific">Kwoniella pini CBS 10737</name>
    <dbReference type="NCBI Taxonomy" id="1296096"/>
    <lineage>
        <taxon>Eukaryota</taxon>
        <taxon>Fungi</taxon>
        <taxon>Dikarya</taxon>
        <taxon>Basidiomycota</taxon>
        <taxon>Agaricomycotina</taxon>
        <taxon>Tremellomycetes</taxon>
        <taxon>Tremellales</taxon>
        <taxon>Cryptococcaceae</taxon>
        <taxon>Kwoniella</taxon>
    </lineage>
</organism>
<dbReference type="Proteomes" id="UP000094020">
    <property type="component" value="Chromosome 3"/>
</dbReference>
<protein>
    <recommendedName>
        <fullName evidence="2">N-acetyltransferase ESCO acetyl-transferase domain-containing protein</fullName>
    </recommendedName>
</protein>
<dbReference type="GO" id="GO:0000785">
    <property type="term" value="C:chromatin"/>
    <property type="evidence" value="ECO:0007669"/>
    <property type="project" value="TreeGrafter"/>
</dbReference>
<dbReference type="GeneID" id="30171433"/>
<reference evidence="4" key="4">
    <citation type="submission" date="2024-02" db="EMBL/GenBank/DDBJ databases">
        <title>Comparative genomics of Cryptococcus and Kwoniella reveals pathogenesis evolution and contrasting modes of karyotype evolution via chromosome fusion or intercentromeric recombination.</title>
        <authorList>
            <person name="Coelho M.A."/>
            <person name="David-Palma M."/>
            <person name="Shea T."/>
            <person name="Bowers K."/>
            <person name="McGinley-Smith S."/>
            <person name="Mohammad A.W."/>
            <person name="Gnirke A."/>
            <person name="Yurkov A.M."/>
            <person name="Nowrousian M."/>
            <person name="Sun S."/>
            <person name="Cuomo C.A."/>
            <person name="Heitman J."/>
        </authorList>
    </citation>
    <scope>NUCLEOTIDE SEQUENCE</scope>
    <source>
        <strain evidence="4">CBS 10737</strain>
    </source>
</reference>
<proteinExistence type="predicted"/>
<dbReference type="PANTHER" id="PTHR45884">
    <property type="entry name" value="N-ACETYLTRANSFERASE ECO"/>
    <property type="match status" value="1"/>
</dbReference>
<dbReference type="InterPro" id="IPR028009">
    <property type="entry name" value="ESCO_Acetyltransf_dom"/>
</dbReference>
<dbReference type="OrthoDB" id="428854at2759"/>
<accession>A0A1B9I649</accession>
<dbReference type="RefSeq" id="XP_019012219.1">
    <property type="nucleotide sequence ID" value="XM_019154816.1"/>
</dbReference>
<feature type="compositionally biased region" description="Polar residues" evidence="1">
    <location>
        <begin position="87"/>
        <end position="102"/>
    </location>
</feature>
<feature type="domain" description="N-acetyltransferase ESCO acetyl-transferase" evidence="2">
    <location>
        <begin position="387"/>
        <end position="448"/>
    </location>
</feature>
<keyword evidence="5" id="KW-1185">Reference proteome</keyword>
<dbReference type="AlphaFoldDB" id="A0A1B9I649"/>
<dbReference type="PANTHER" id="PTHR45884:SF2">
    <property type="entry name" value="N-ACETYLTRANSFERASE ECO"/>
    <property type="match status" value="1"/>
</dbReference>
<evidence type="ECO:0000313" key="5">
    <source>
        <dbReference type="Proteomes" id="UP000094020"/>
    </source>
</evidence>
<feature type="region of interest" description="Disordered" evidence="1">
    <location>
        <begin position="1"/>
        <end position="113"/>
    </location>
</feature>
<dbReference type="GO" id="GO:0005634">
    <property type="term" value="C:nucleus"/>
    <property type="evidence" value="ECO:0007669"/>
    <property type="project" value="TreeGrafter"/>
</dbReference>
<sequence>MSFKPAIRRTYGKAPPRTTSSSSLFDSPSPPPFQSSDVRSSSPPSSSRIETPGPSSPQTPRKRVLSRSSSPLFWSADEEEEEDETKIASSTKSPIHTSNEGNGRTIKKMPSSQPKKAIQSSLKGFFTFQPQRKVKTPLEPSKTIPVTSNSSKIQNPVSVLGVKEPWNSKAKTTNKPLTQLHLTHLPLLHTCSECGMSFMRGGEDESIHIDHHTRVLRGITWDGLGKSKVDEKGWKIVKDDINFGLNGKGKGKIIMVDGSIGGNKLDEILSTVDRVLSSPPLPPTIIERCKIFLFVTSSPPLPSKLSNKRQKLDTSISKKVVQKERVIGVVVAQGIKWAMRVLKVNDQSDLNTKLSTEDKEDKEKTILIESGGLGSVTCDPESLSTPLGIHRLYISPLYRSNKLSFELLESASKNTIYGCKFDPLKGEIAFSQPTQSGRTIMEKWGKGNIRVFVDDESQL</sequence>
<gene>
    <name evidence="3" type="ORF">I206_03064</name>
    <name evidence="4" type="ORF">I206_102710</name>
</gene>
<evidence type="ECO:0000313" key="4">
    <source>
        <dbReference type="EMBL" id="WWC68775.1"/>
    </source>
</evidence>
<feature type="compositionally biased region" description="Basic residues" evidence="1">
    <location>
        <begin position="1"/>
        <end position="11"/>
    </location>
</feature>
<reference evidence="3" key="1">
    <citation type="submission" date="2013-07" db="EMBL/GenBank/DDBJ databases">
        <title>The Genome Sequence of Cryptococcus pinus CBS10737.</title>
        <authorList>
            <consortium name="The Broad Institute Genome Sequencing Platform"/>
            <person name="Cuomo C."/>
            <person name="Litvintseva A."/>
            <person name="Chen Y."/>
            <person name="Heitman J."/>
            <person name="Sun S."/>
            <person name="Springer D."/>
            <person name="Dromer F."/>
            <person name="Young S.K."/>
            <person name="Zeng Q."/>
            <person name="Gargeya S."/>
            <person name="Fitzgerald M."/>
            <person name="Abouelleil A."/>
            <person name="Alvarado L."/>
            <person name="Berlin A.M."/>
            <person name="Chapman S.B."/>
            <person name="Dewar J."/>
            <person name="Goldberg J."/>
            <person name="Griggs A."/>
            <person name="Gujja S."/>
            <person name="Hansen M."/>
            <person name="Howarth C."/>
            <person name="Imamovic A."/>
            <person name="Larimer J."/>
            <person name="McCowan C."/>
            <person name="Murphy C."/>
            <person name="Pearson M."/>
            <person name="Priest M."/>
            <person name="Roberts A."/>
            <person name="Saif S."/>
            <person name="Shea T."/>
            <person name="Sykes S."/>
            <person name="Wortman J."/>
            <person name="Nusbaum C."/>
            <person name="Birren B."/>
        </authorList>
    </citation>
    <scope>NUCLEOTIDE SEQUENCE [LARGE SCALE GENOMIC DNA]</scope>
    <source>
        <strain evidence="3">CBS 10737</strain>
    </source>
</reference>
<feature type="compositionally biased region" description="Low complexity" evidence="1">
    <location>
        <begin position="34"/>
        <end position="47"/>
    </location>
</feature>
<dbReference type="EMBL" id="CP144521">
    <property type="protein sequence ID" value="WWC68775.1"/>
    <property type="molecule type" value="Genomic_DNA"/>
</dbReference>